<organism evidence="1">
    <name type="scientific">marine sediment metagenome</name>
    <dbReference type="NCBI Taxonomy" id="412755"/>
    <lineage>
        <taxon>unclassified sequences</taxon>
        <taxon>metagenomes</taxon>
        <taxon>ecological metagenomes</taxon>
    </lineage>
</organism>
<dbReference type="EMBL" id="BARS01010048">
    <property type="protein sequence ID" value="GAF89129.1"/>
    <property type="molecule type" value="Genomic_DNA"/>
</dbReference>
<feature type="non-terminal residue" evidence="1">
    <location>
        <position position="1"/>
    </location>
</feature>
<name>X0T7E5_9ZZZZ</name>
<dbReference type="AlphaFoldDB" id="X0T7E5"/>
<proteinExistence type="predicted"/>
<reference evidence="1" key="1">
    <citation type="journal article" date="2014" name="Front. Microbiol.">
        <title>High frequency of phylogenetically diverse reductive dehalogenase-homologous genes in deep subseafloor sedimentary metagenomes.</title>
        <authorList>
            <person name="Kawai M."/>
            <person name="Futagami T."/>
            <person name="Toyoda A."/>
            <person name="Takaki Y."/>
            <person name="Nishi S."/>
            <person name="Hori S."/>
            <person name="Arai W."/>
            <person name="Tsubouchi T."/>
            <person name="Morono Y."/>
            <person name="Uchiyama I."/>
            <person name="Ito T."/>
            <person name="Fujiyama A."/>
            <person name="Inagaki F."/>
            <person name="Takami H."/>
        </authorList>
    </citation>
    <scope>NUCLEOTIDE SEQUENCE</scope>
    <source>
        <strain evidence="1">Expedition CK06-06</strain>
    </source>
</reference>
<evidence type="ECO:0000313" key="1">
    <source>
        <dbReference type="EMBL" id="GAF89129.1"/>
    </source>
</evidence>
<comment type="caution">
    <text evidence="1">The sequence shown here is derived from an EMBL/GenBank/DDBJ whole genome shotgun (WGS) entry which is preliminary data.</text>
</comment>
<protein>
    <submittedName>
        <fullName evidence="1">Uncharacterized protein</fullName>
    </submittedName>
</protein>
<gene>
    <name evidence="1" type="ORF">S01H1_18738</name>
</gene>
<accession>X0T7E5</accession>
<sequence length="30" mass="3305">DGKDVFLRLKNAALKKNVLPEGLLQKPPDS</sequence>